<reference evidence="1 2" key="1">
    <citation type="journal article" date="2014" name="ISME J.">
        <title>Trehalose/2-sulfotrehalose biosynthesis and glycine-betaine uptake are widely spread mechanisms for osmoadaptation in the Halobacteriales.</title>
        <authorList>
            <person name="Youssef N.H."/>
            <person name="Savage-Ashlock K.N."/>
            <person name="McCully A.L."/>
            <person name="Luedtke B."/>
            <person name="Shaw E.I."/>
            <person name="Hoff W.D."/>
            <person name="Elshahed M.S."/>
        </authorList>
    </citation>
    <scope>NUCLEOTIDE SEQUENCE [LARGE SCALE GENOMIC DNA]</scope>
    <source>
        <strain evidence="1 2">DX253</strain>
    </source>
</reference>
<accession>E7QNG7</accession>
<sequence>MLTHGADSESVVTLRARIIVFQIDPTDKGLGSFAVVEGVGQSADLLGNADEVAQELLVAVVAVVVKVELVGDGEQRGGVIVADGVICVSRVVIVIGSTPIPDAFFQYPDSFALGHTVLSTTDEQDLTTWLESRPRLSSNSVR</sequence>
<protein>
    <submittedName>
        <fullName evidence="1">Uncharacterized protein</fullName>
    </submittedName>
</protein>
<dbReference type="Proteomes" id="UP000003751">
    <property type="component" value="Unassembled WGS sequence"/>
</dbReference>
<proteinExistence type="predicted"/>
<evidence type="ECO:0000313" key="2">
    <source>
        <dbReference type="Proteomes" id="UP000003751"/>
    </source>
</evidence>
<dbReference type="AlphaFoldDB" id="E7QNG7"/>
<comment type="caution">
    <text evidence="1">The sequence shown here is derived from an EMBL/GenBank/DDBJ whole genome shotgun (WGS) entry which is preliminary data.</text>
</comment>
<dbReference type="STRING" id="797209.GCA_000376445_01731"/>
<gene>
    <name evidence="1" type="ORF">ZOD2009_02425</name>
</gene>
<name>E7QNG7_HALPU</name>
<organism evidence="1 2">
    <name type="scientific">Haladaptatus paucihalophilus DX253</name>
    <dbReference type="NCBI Taxonomy" id="797209"/>
    <lineage>
        <taxon>Archaea</taxon>
        <taxon>Methanobacteriati</taxon>
        <taxon>Methanobacteriota</taxon>
        <taxon>Stenosarchaea group</taxon>
        <taxon>Halobacteria</taxon>
        <taxon>Halobacteriales</taxon>
        <taxon>Haladaptataceae</taxon>
        <taxon>Haladaptatus</taxon>
    </lineage>
</organism>
<dbReference type="EMBL" id="AEMG01000002">
    <property type="protein sequence ID" value="EFW93962.1"/>
    <property type="molecule type" value="Genomic_DNA"/>
</dbReference>
<evidence type="ECO:0000313" key="1">
    <source>
        <dbReference type="EMBL" id="EFW93962.1"/>
    </source>
</evidence>